<accession>A1DAK6</accession>
<name>A1DAK6_NEOFI</name>
<evidence type="ECO:0000259" key="6">
    <source>
        <dbReference type="Pfam" id="PF07992"/>
    </source>
</evidence>
<keyword evidence="2" id="KW-0285">Flavoprotein</keyword>
<evidence type="ECO:0000256" key="5">
    <source>
        <dbReference type="ARBA" id="ARBA00023027"/>
    </source>
</evidence>
<dbReference type="GeneID" id="4588845"/>
<dbReference type="SUPFAM" id="SSF51905">
    <property type="entry name" value="FAD/NAD(P)-binding domain"/>
    <property type="match status" value="1"/>
</dbReference>
<dbReference type="KEGG" id="nfi:NFIA_095160"/>
<dbReference type="PANTHER" id="PTHR43706:SF45">
    <property type="entry name" value="NADH DEHYDROGENASE-LIKE PROTEIN RV1812C"/>
    <property type="match status" value="1"/>
</dbReference>
<evidence type="ECO:0000256" key="2">
    <source>
        <dbReference type="ARBA" id="ARBA00022630"/>
    </source>
</evidence>
<proteinExistence type="inferred from homology"/>
<dbReference type="PANTHER" id="PTHR43706">
    <property type="entry name" value="NADH DEHYDROGENASE"/>
    <property type="match status" value="1"/>
</dbReference>
<dbReference type="RefSeq" id="XP_001261793.1">
    <property type="nucleotide sequence ID" value="XM_001261792.1"/>
</dbReference>
<dbReference type="Proteomes" id="UP000006702">
    <property type="component" value="Unassembled WGS sequence"/>
</dbReference>
<protein>
    <submittedName>
        <fullName evidence="7">Mitochondrial external NADH dehydrogenase, putative</fullName>
    </submittedName>
</protein>
<dbReference type="OrthoDB" id="5376590at2759"/>
<dbReference type="OMA" id="VDPRSYM"/>
<keyword evidence="4" id="KW-0560">Oxidoreductase</keyword>
<dbReference type="InterPro" id="IPR023753">
    <property type="entry name" value="FAD/NAD-binding_dom"/>
</dbReference>
<dbReference type="InterPro" id="IPR045024">
    <property type="entry name" value="NDH-2"/>
</dbReference>
<dbReference type="Gene3D" id="3.50.50.100">
    <property type="match status" value="1"/>
</dbReference>
<evidence type="ECO:0000313" key="7">
    <source>
        <dbReference type="EMBL" id="EAW19896.1"/>
    </source>
</evidence>
<evidence type="ECO:0000313" key="8">
    <source>
        <dbReference type="Proteomes" id="UP000006702"/>
    </source>
</evidence>
<evidence type="ECO:0000256" key="3">
    <source>
        <dbReference type="ARBA" id="ARBA00022827"/>
    </source>
</evidence>
<dbReference type="PRINTS" id="PR00368">
    <property type="entry name" value="FADPNR"/>
</dbReference>
<dbReference type="Pfam" id="PF07992">
    <property type="entry name" value="Pyr_redox_2"/>
    <property type="match status" value="1"/>
</dbReference>
<dbReference type="VEuPathDB" id="FungiDB:NFIA_095160"/>
<dbReference type="PRINTS" id="PR00411">
    <property type="entry name" value="PNDRDTASEI"/>
</dbReference>
<dbReference type="HOGENOM" id="CLU_021377_8_0_1"/>
<dbReference type="GO" id="GO:0003954">
    <property type="term" value="F:NADH dehydrogenase activity"/>
    <property type="evidence" value="ECO:0007669"/>
    <property type="project" value="InterPro"/>
</dbReference>
<organism evidence="7 8">
    <name type="scientific">Neosartorya fischeri (strain ATCC 1020 / DSM 3700 / CBS 544.65 / FGSC A1164 / JCM 1740 / NRRL 181 / WB 181)</name>
    <name type="common">Aspergillus fischerianus</name>
    <dbReference type="NCBI Taxonomy" id="331117"/>
    <lineage>
        <taxon>Eukaryota</taxon>
        <taxon>Fungi</taxon>
        <taxon>Dikarya</taxon>
        <taxon>Ascomycota</taxon>
        <taxon>Pezizomycotina</taxon>
        <taxon>Eurotiomycetes</taxon>
        <taxon>Eurotiomycetidae</taxon>
        <taxon>Eurotiales</taxon>
        <taxon>Aspergillaceae</taxon>
        <taxon>Aspergillus</taxon>
        <taxon>Aspergillus subgen. Fumigati</taxon>
    </lineage>
</organism>
<feature type="domain" description="FAD/NAD(P)-binding" evidence="6">
    <location>
        <begin position="35"/>
        <end position="342"/>
    </location>
</feature>
<comment type="similarity">
    <text evidence="1">Belongs to the NADH dehydrogenase family.</text>
</comment>
<dbReference type="EMBL" id="DS027694">
    <property type="protein sequence ID" value="EAW19896.1"/>
    <property type="molecule type" value="Genomic_DNA"/>
</dbReference>
<keyword evidence="5" id="KW-0520">NAD</keyword>
<keyword evidence="3" id="KW-0274">FAD</keyword>
<evidence type="ECO:0000256" key="4">
    <source>
        <dbReference type="ARBA" id="ARBA00023002"/>
    </source>
</evidence>
<dbReference type="AlphaFoldDB" id="A1DAK6"/>
<dbReference type="eggNOG" id="KOG2495">
    <property type="taxonomic scope" value="Eukaryota"/>
</dbReference>
<evidence type="ECO:0000256" key="1">
    <source>
        <dbReference type="ARBA" id="ARBA00005272"/>
    </source>
</evidence>
<dbReference type="STRING" id="331117.A1DAK6"/>
<keyword evidence="8" id="KW-1185">Reference proteome</keyword>
<gene>
    <name evidence="7" type="ORF">NFIA_095160</name>
</gene>
<dbReference type="InterPro" id="IPR036188">
    <property type="entry name" value="FAD/NAD-bd_sf"/>
</dbReference>
<reference evidence="8" key="1">
    <citation type="journal article" date="2008" name="PLoS Genet.">
        <title>Genomic islands in the pathogenic filamentous fungus Aspergillus fumigatus.</title>
        <authorList>
            <person name="Fedorova N.D."/>
            <person name="Khaldi N."/>
            <person name="Joardar V.S."/>
            <person name="Maiti R."/>
            <person name="Amedeo P."/>
            <person name="Anderson M.J."/>
            <person name="Crabtree J."/>
            <person name="Silva J.C."/>
            <person name="Badger J.H."/>
            <person name="Albarraq A."/>
            <person name="Angiuoli S."/>
            <person name="Bussey H."/>
            <person name="Bowyer P."/>
            <person name="Cotty P.J."/>
            <person name="Dyer P.S."/>
            <person name="Egan A."/>
            <person name="Galens K."/>
            <person name="Fraser-Liggett C.M."/>
            <person name="Haas B.J."/>
            <person name="Inman J.M."/>
            <person name="Kent R."/>
            <person name="Lemieux S."/>
            <person name="Malavazi I."/>
            <person name="Orvis J."/>
            <person name="Roemer T."/>
            <person name="Ronning C.M."/>
            <person name="Sundaram J.P."/>
            <person name="Sutton G."/>
            <person name="Turner G."/>
            <person name="Venter J.C."/>
            <person name="White O.R."/>
            <person name="Whitty B.R."/>
            <person name="Youngman P."/>
            <person name="Wolfe K.H."/>
            <person name="Goldman G.H."/>
            <person name="Wortman J.R."/>
            <person name="Jiang B."/>
            <person name="Denning D.W."/>
            <person name="Nierman W.C."/>
        </authorList>
    </citation>
    <scope>NUCLEOTIDE SEQUENCE [LARGE SCALE GENOMIC DNA]</scope>
    <source>
        <strain evidence="8">ATCC 1020 / DSM 3700 / CBS 544.65 / FGSC A1164 / JCM 1740 / NRRL 181 / WB 181</strain>
    </source>
</reference>
<sequence>MRALHRFSTSATQSRQRISKQLLCKASPSRNMSSKIVIIGAGFAGVWSALSAKRLINCTGKESEVEIIVIAPEPVLVMRPRLYESKASSLIHPLETLFREAGIRFFPGVVKTVHTERRAVEVRCASGVESTIDYDRLILAAGSSVVRPQGIAGLRQHAFDIDSLNSAVKLESHLDGLASLPASPGRDNVVVCGAGFTGIELATELPRRLGHIANARVILIGNADEVGPGFGSSPRSTITQALKDLGVEVRLGSGVKAVDPEGVTLTSGERIQTKTAIWTAGVRATPLTQQIPGPKDALARLYVDQYLRVSSVDGVFATGDAACALADGKNQYTLMCCQHALQLGRVSGYNAAAELLGERLMGFTQAAYNCCLDLGSWGALVTAGWARENIKVSGDIAKRVKCYINQQLIYPPNDAHQALALADPIGPDSDQLFEHLVRVVG</sequence>